<evidence type="ECO:0000256" key="2">
    <source>
        <dbReference type="ARBA" id="ARBA00022630"/>
    </source>
</evidence>
<evidence type="ECO:0000313" key="7">
    <source>
        <dbReference type="EMBL" id="EFM26654.1"/>
    </source>
</evidence>
<proteinExistence type="predicted"/>
<dbReference type="InterPro" id="IPR023166">
    <property type="entry name" value="BaiN-like_dom_sf"/>
</dbReference>
<dbReference type="PRINTS" id="PR00368">
    <property type="entry name" value="FADPNR"/>
</dbReference>
<evidence type="ECO:0000313" key="8">
    <source>
        <dbReference type="Proteomes" id="UP000004290"/>
    </source>
</evidence>
<keyword evidence="2" id="KW-0285">Flavoprotein</keyword>
<evidence type="ECO:0000259" key="5">
    <source>
        <dbReference type="Pfam" id="PF03486"/>
    </source>
</evidence>
<dbReference type="Pfam" id="PF22780">
    <property type="entry name" value="HI0933_like_1st"/>
    <property type="match status" value="1"/>
</dbReference>
<keyword evidence="4" id="KW-0812">Transmembrane</keyword>
<comment type="cofactor">
    <cofactor evidence="1">
        <name>FAD</name>
        <dbReference type="ChEBI" id="CHEBI:57692"/>
    </cofactor>
</comment>
<keyword evidence="3" id="KW-0274">FAD</keyword>
<evidence type="ECO:0000256" key="3">
    <source>
        <dbReference type="ARBA" id="ARBA00022827"/>
    </source>
</evidence>
<dbReference type="Proteomes" id="UP000004290">
    <property type="component" value="Unassembled WGS sequence"/>
</dbReference>
<feature type="domain" description="RsdA/BaiN/AoA(So)-like Rossmann fold-like" evidence="5">
    <location>
        <begin position="47"/>
        <end position="429"/>
    </location>
</feature>
<dbReference type="InterPro" id="IPR055178">
    <property type="entry name" value="RsdA/BaiN/AoA(So)-like_dom"/>
</dbReference>
<dbReference type="SUPFAM" id="SSF51905">
    <property type="entry name" value="FAD/NAD(P)-binding domain"/>
    <property type="match status" value="1"/>
</dbReference>
<dbReference type="PRINTS" id="PR00411">
    <property type="entry name" value="PNDRDTASEI"/>
</dbReference>
<evidence type="ECO:0000259" key="6">
    <source>
        <dbReference type="Pfam" id="PF22780"/>
    </source>
</evidence>
<dbReference type="EMBL" id="AEEL01000024">
    <property type="protein sequence ID" value="EFM26654.1"/>
    <property type="molecule type" value="Genomic_DNA"/>
</dbReference>
<sequence>MISTFFRTAVTFLLFSVNILTFFSQIPLLAYQDSNILCYNSYMNTYDTIIIGGGPAGMMAAISSSYYGNQTLLIDKNKRLGKKLAGTGGGRCNVTNNGTIDDLMEGIPGNGRFLYSVFSQFDNHDIIRFFEENGVALKVEDHGRVFPKTDKSKTIIDALAHKINELGGTVLTNTEVVSVKKIDNLFHVKSATDEFICGKLIVTTGGKAYPSTGSTGFGYEIARHFKLNLTELEAAESPLLTDFPHKELQGISLDDVCLSYQKHYITHDLLFTHFGLSGPAALRLSSFIKGGETITLDLVPKLSTEKIHAFLAEQREKSLKNALKVLLPERLASFLAQPFPEKVKQLTPQQEKELVDNIKELPIKVTGKMSLAKSFVTKGGIDLKEINPKTLESKQVPGLYFAGEVLDINAHTGGFNITVALCTGWVAGSLHY</sequence>
<dbReference type="Gene3D" id="3.50.50.60">
    <property type="entry name" value="FAD/NAD(P)-binding domain"/>
    <property type="match status" value="1"/>
</dbReference>
<dbReference type="AlphaFoldDB" id="E0PG21"/>
<dbReference type="Gene3D" id="1.10.8.260">
    <property type="entry name" value="HI0933 insert domain-like"/>
    <property type="match status" value="1"/>
</dbReference>
<dbReference type="NCBIfam" id="TIGR00275">
    <property type="entry name" value="aminoacetone oxidase family FAD-binding enzyme"/>
    <property type="match status" value="1"/>
</dbReference>
<keyword evidence="4" id="KW-0472">Membrane</keyword>
<organism evidence="7 8">
    <name type="scientific">Streptococcus equinus ATCC 700338</name>
    <dbReference type="NCBI Taxonomy" id="864569"/>
    <lineage>
        <taxon>Bacteria</taxon>
        <taxon>Bacillati</taxon>
        <taxon>Bacillota</taxon>
        <taxon>Bacilli</taxon>
        <taxon>Lactobacillales</taxon>
        <taxon>Streptococcaceae</taxon>
        <taxon>Streptococcus</taxon>
    </lineage>
</organism>
<feature type="transmembrane region" description="Helical" evidence="4">
    <location>
        <begin position="12"/>
        <end position="31"/>
    </location>
</feature>
<gene>
    <name evidence="7" type="ORF">HMPREF9319_1794</name>
</gene>
<dbReference type="InterPro" id="IPR057661">
    <property type="entry name" value="RsdA/BaiN/AoA(So)_Rossmann"/>
</dbReference>
<comment type="caution">
    <text evidence="7">The sequence shown here is derived from an EMBL/GenBank/DDBJ whole genome shotgun (WGS) entry which is preliminary data.</text>
</comment>
<evidence type="ECO:0000256" key="4">
    <source>
        <dbReference type="SAM" id="Phobius"/>
    </source>
</evidence>
<protein>
    <submittedName>
        <fullName evidence="7">Flavoprotein family protein</fullName>
    </submittedName>
</protein>
<dbReference type="PANTHER" id="PTHR42887:SF2">
    <property type="entry name" value="OS12G0638800 PROTEIN"/>
    <property type="match status" value="1"/>
</dbReference>
<dbReference type="Pfam" id="PF03486">
    <property type="entry name" value="HI0933_like"/>
    <property type="match status" value="1"/>
</dbReference>
<dbReference type="HOGENOM" id="CLU_025174_3_1_9"/>
<dbReference type="Gene3D" id="2.40.30.10">
    <property type="entry name" value="Translation factors"/>
    <property type="match status" value="1"/>
</dbReference>
<name>E0PG21_STREI</name>
<dbReference type="InterPro" id="IPR036188">
    <property type="entry name" value="FAD/NAD-bd_sf"/>
</dbReference>
<feature type="domain" description="RsdA/BaiN/AoA(So)-like insert" evidence="6">
    <location>
        <begin position="234"/>
        <end position="376"/>
    </location>
</feature>
<reference evidence="7 8" key="1">
    <citation type="submission" date="2010-07" db="EMBL/GenBank/DDBJ databases">
        <authorList>
            <person name="Muzny D."/>
            <person name="Qin X."/>
            <person name="Deng J."/>
            <person name="Jiang H."/>
            <person name="Liu Y."/>
            <person name="Qu J."/>
            <person name="Song X.-Z."/>
            <person name="Zhang L."/>
            <person name="Thornton R."/>
            <person name="Coyle M."/>
            <person name="Francisco L."/>
            <person name="Jackson L."/>
            <person name="Javaid M."/>
            <person name="Korchina V."/>
            <person name="Kovar C."/>
            <person name="Mata R."/>
            <person name="Mathew T."/>
            <person name="Ngo R."/>
            <person name="Nguyen L."/>
            <person name="Nguyen N."/>
            <person name="Okwuonu G."/>
            <person name="Ongeri F."/>
            <person name="Pham C."/>
            <person name="Simmons D."/>
            <person name="Wilczek-Boney K."/>
            <person name="Hale W."/>
            <person name="Jakkamsetti A."/>
            <person name="Pham P."/>
            <person name="Ruth R."/>
            <person name="San Lucas F."/>
            <person name="Warren J."/>
            <person name="Zhang J."/>
            <person name="Zhao Z."/>
            <person name="Zhou C."/>
            <person name="Zhu D."/>
            <person name="Lee S."/>
            <person name="Bess C."/>
            <person name="Blankenburg K."/>
            <person name="Forbes L."/>
            <person name="Fu Q."/>
            <person name="Gubbala S."/>
            <person name="Hirani K."/>
            <person name="Jayaseelan J.C."/>
            <person name="Lara F."/>
            <person name="Munidasa M."/>
            <person name="Palculict T."/>
            <person name="Patil S."/>
            <person name="Pu L.-L."/>
            <person name="Saada N."/>
            <person name="Tang L."/>
            <person name="Weissenberger G."/>
            <person name="Zhu Y."/>
            <person name="Hemphill L."/>
            <person name="Shang Y."/>
            <person name="Youmans B."/>
            <person name="Ayvaz T."/>
            <person name="Ross M."/>
            <person name="Santibanez J."/>
            <person name="Aqrawi P."/>
            <person name="Gross S."/>
            <person name="Joshi V."/>
            <person name="Fowler G."/>
            <person name="Nazareth L."/>
            <person name="Reid J."/>
            <person name="Worley K."/>
            <person name="Petrosino J."/>
            <person name="Highlander S."/>
            <person name="Gibbs R."/>
        </authorList>
    </citation>
    <scope>NUCLEOTIDE SEQUENCE [LARGE SCALE GENOMIC DNA]</scope>
    <source>
        <strain evidence="7 8">ATCC 700338</strain>
    </source>
</reference>
<accession>E0PG21</accession>
<keyword evidence="4" id="KW-1133">Transmembrane helix</keyword>
<dbReference type="InterPro" id="IPR004792">
    <property type="entry name" value="BaiN-like"/>
</dbReference>
<dbReference type="SUPFAM" id="SSF160996">
    <property type="entry name" value="HI0933 insert domain-like"/>
    <property type="match status" value="1"/>
</dbReference>
<evidence type="ECO:0000256" key="1">
    <source>
        <dbReference type="ARBA" id="ARBA00001974"/>
    </source>
</evidence>
<keyword evidence="8" id="KW-1185">Reference proteome</keyword>
<dbReference type="PANTHER" id="PTHR42887">
    <property type="entry name" value="OS12G0638800 PROTEIN"/>
    <property type="match status" value="1"/>
</dbReference>